<organism evidence="1 2">
    <name type="scientific">Tanacetum coccineum</name>
    <dbReference type="NCBI Taxonomy" id="301880"/>
    <lineage>
        <taxon>Eukaryota</taxon>
        <taxon>Viridiplantae</taxon>
        <taxon>Streptophyta</taxon>
        <taxon>Embryophyta</taxon>
        <taxon>Tracheophyta</taxon>
        <taxon>Spermatophyta</taxon>
        <taxon>Magnoliopsida</taxon>
        <taxon>eudicotyledons</taxon>
        <taxon>Gunneridae</taxon>
        <taxon>Pentapetalae</taxon>
        <taxon>asterids</taxon>
        <taxon>campanulids</taxon>
        <taxon>Asterales</taxon>
        <taxon>Asteraceae</taxon>
        <taxon>Asteroideae</taxon>
        <taxon>Anthemideae</taxon>
        <taxon>Anthemidinae</taxon>
        <taxon>Tanacetum</taxon>
    </lineage>
</organism>
<feature type="non-terminal residue" evidence="1">
    <location>
        <position position="98"/>
    </location>
</feature>
<gene>
    <name evidence="1" type="ORF">Tco_1132228</name>
</gene>
<protein>
    <submittedName>
        <fullName evidence="1">Uncharacterized protein</fullName>
    </submittedName>
</protein>
<reference evidence="1" key="1">
    <citation type="journal article" date="2022" name="Int. J. Mol. Sci.">
        <title>Draft Genome of Tanacetum Coccineum: Genomic Comparison of Closely Related Tanacetum-Family Plants.</title>
        <authorList>
            <person name="Yamashiro T."/>
            <person name="Shiraishi A."/>
            <person name="Nakayama K."/>
            <person name="Satake H."/>
        </authorList>
    </citation>
    <scope>NUCLEOTIDE SEQUENCE</scope>
</reference>
<proteinExistence type="predicted"/>
<evidence type="ECO:0000313" key="2">
    <source>
        <dbReference type="Proteomes" id="UP001151760"/>
    </source>
</evidence>
<dbReference type="Proteomes" id="UP001151760">
    <property type="component" value="Unassembled WGS sequence"/>
</dbReference>
<comment type="caution">
    <text evidence="1">The sequence shown here is derived from an EMBL/GenBank/DDBJ whole genome shotgun (WGS) entry which is preliminary data.</text>
</comment>
<dbReference type="EMBL" id="BQNB010021763">
    <property type="protein sequence ID" value="GJU09832.1"/>
    <property type="molecule type" value="Genomic_DNA"/>
</dbReference>
<sequence>MRSEVVVAVEWRLPWMVVMTVAHEDDGCGCRGDSGVSGWCVATTMVKMKRGGEMRRLLWRWLRCGGWSKFGRKLARNGGDGAGIFKEGREMCMCVWWQ</sequence>
<keyword evidence="2" id="KW-1185">Reference proteome</keyword>
<reference evidence="1" key="2">
    <citation type="submission" date="2022-01" db="EMBL/GenBank/DDBJ databases">
        <authorList>
            <person name="Yamashiro T."/>
            <person name="Shiraishi A."/>
            <person name="Satake H."/>
            <person name="Nakayama K."/>
        </authorList>
    </citation>
    <scope>NUCLEOTIDE SEQUENCE</scope>
</reference>
<evidence type="ECO:0000313" key="1">
    <source>
        <dbReference type="EMBL" id="GJU09832.1"/>
    </source>
</evidence>
<accession>A0ABQ5JBA2</accession>
<name>A0ABQ5JBA2_9ASTR</name>